<feature type="compositionally biased region" description="Low complexity" evidence="3">
    <location>
        <begin position="373"/>
        <end position="388"/>
    </location>
</feature>
<feature type="domain" description="RCC1-like" evidence="4">
    <location>
        <begin position="31"/>
        <end position="320"/>
    </location>
</feature>
<dbReference type="SUPFAM" id="SSF50985">
    <property type="entry name" value="RCC1/BLIP-II"/>
    <property type="match status" value="1"/>
</dbReference>
<evidence type="ECO:0000256" key="3">
    <source>
        <dbReference type="SAM" id="MobiDB-lite"/>
    </source>
</evidence>
<dbReference type="PROSITE" id="PS00626">
    <property type="entry name" value="RCC1_2"/>
    <property type="match status" value="3"/>
</dbReference>
<keyword evidence="6" id="KW-1185">Reference proteome</keyword>
<feature type="repeat" description="RCC1" evidence="2">
    <location>
        <begin position="271"/>
        <end position="324"/>
    </location>
</feature>
<feature type="region of interest" description="Disordered" evidence="3">
    <location>
        <begin position="368"/>
        <end position="407"/>
    </location>
</feature>
<dbReference type="PANTHER" id="PTHR22870">
    <property type="entry name" value="REGULATOR OF CHROMOSOME CONDENSATION"/>
    <property type="match status" value="1"/>
</dbReference>
<evidence type="ECO:0000259" key="4">
    <source>
        <dbReference type="Pfam" id="PF25390"/>
    </source>
</evidence>
<dbReference type="InterPro" id="IPR000408">
    <property type="entry name" value="Reg_chr_condens"/>
</dbReference>
<evidence type="ECO:0000256" key="1">
    <source>
        <dbReference type="ARBA" id="ARBA00022737"/>
    </source>
</evidence>
<dbReference type="PANTHER" id="PTHR22870:SF440">
    <property type="entry name" value="RETINITIS PIGMENTOSA GTPASE REGULATOR B-RELATED"/>
    <property type="match status" value="1"/>
</dbReference>
<feature type="compositionally biased region" description="Basic and acidic residues" evidence="3">
    <location>
        <begin position="563"/>
        <end position="573"/>
    </location>
</feature>
<dbReference type="InterPro" id="IPR051210">
    <property type="entry name" value="Ub_ligase/GEF_domain"/>
</dbReference>
<protein>
    <recommendedName>
        <fullName evidence="4">RCC1-like domain-containing protein</fullName>
    </recommendedName>
</protein>
<feature type="non-terminal residue" evidence="5">
    <location>
        <position position="573"/>
    </location>
</feature>
<dbReference type="PRINTS" id="PR00633">
    <property type="entry name" value="RCCNDNSATION"/>
</dbReference>
<feature type="repeat" description="RCC1" evidence="2">
    <location>
        <begin position="107"/>
        <end position="159"/>
    </location>
</feature>
<dbReference type="STRING" id="623744.A0A553QE20"/>
<dbReference type="InterPro" id="IPR009091">
    <property type="entry name" value="RCC1/BLIP-II"/>
</dbReference>
<dbReference type="Pfam" id="PF25390">
    <property type="entry name" value="WD40_RLD"/>
    <property type="match status" value="1"/>
</dbReference>
<keyword evidence="1" id="KW-0677">Repeat</keyword>
<dbReference type="PROSITE" id="PS50012">
    <property type="entry name" value="RCC1_3"/>
    <property type="match status" value="5"/>
</dbReference>
<feature type="region of interest" description="Disordered" evidence="3">
    <location>
        <begin position="519"/>
        <end position="573"/>
    </location>
</feature>
<dbReference type="Proteomes" id="UP000316079">
    <property type="component" value="Unassembled WGS sequence"/>
</dbReference>
<dbReference type="Gene3D" id="2.130.10.30">
    <property type="entry name" value="Regulator of chromosome condensation 1/beta-lactamase-inhibitor protein II"/>
    <property type="match status" value="1"/>
</dbReference>
<dbReference type="InterPro" id="IPR058923">
    <property type="entry name" value="RCC1-like_dom"/>
</dbReference>
<dbReference type="OrthoDB" id="10253607at2759"/>
<evidence type="ECO:0000313" key="5">
    <source>
        <dbReference type="EMBL" id="TRY88169.1"/>
    </source>
</evidence>
<evidence type="ECO:0000256" key="2">
    <source>
        <dbReference type="PROSITE-ProRule" id="PRU00235"/>
    </source>
</evidence>
<dbReference type="AlphaFoldDB" id="A0A553QE20"/>
<feature type="repeat" description="RCC1" evidence="2">
    <location>
        <begin position="160"/>
        <end position="209"/>
    </location>
</feature>
<sequence length="573" mass="62625">MTGEPDTEIPDTGAVFTFGKSKIANNVPSRLWLKNDTPAQISCGQSHSAFVTEDGRLFVFGNNDNGQLGIRNKGPVTKPVCVRALKGITAQFVACGTDHTLLSTLHGDIFASGGNSAGQLGLGHLNDSNSFQRLRPFCNNAPIKLLSAGDHTSAALTADGRLFLWGDNSVGQLGFGSNTHALLPKEMKLGQTIHWVSCGSRHSALVTDSGDVFTFGDTANGRLGLSAPQLTNHSQPQRIESLHQVLQVACGGKHTLALTEDELYSFGSDSGLLYTFGDGRHGKLAHGDENFTNQFSPAVCQRFFDYTVMSVACGSSHMLVFAQLRQQGNRDVCLEDEDITYSYLERCYSSMIEGQALEHIPDPEPILVSQPTLRSSSLPSSHSWSLSTRARRRQRESSSEQFGPEFRNLPPITTGYTALAITGHILQSRSLIDTPKQFKANSTVESPSDSVRVPSVPLGSMVQDASLIKEITKHRDVHESSKDSKNNLDLEEEKLEEHDNVTGCTLHRMEEEVLAKQYKESEMVEQEDENNAKTMDQEAENCRAADENGEEEGKEEDLGVAAEEEHNGRDNSK</sequence>
<organism evidence="5 6">
    <name type="scientific">Danionella cerebrum</name>
    <dbReference type="NCBI Taxonomy" id="2873325"/>
    <lineage>
        <taxon>Eukaryota</taxon>
        <taxon>Metazoa</taxon>
        <taxon>Chordata</taxon>
        <taxon>Craniata</taxon>
        <taxon>Vertebrata</taxon>
        <taxon>Euteleostomi</taxon>
        <taxon>Actinopterygii</taxon>
        <taxon>Neopterygii</taxon>
        <taxon>Teleostei</taxon>
        <taxon>Ostariophysi</taxon>
        <taxon>Cypriniformes</taxon>
        <taxon>Danionidae</taxon>
        <taxon>Danioninae</taxon>
        <taxon>Danionella</taxon>
    </lineage>
</organism>
<reference evidence="5 6" key="1">
    <citation type="journal article" date="2019" name="Sci. Data">
        <title>Hybrid genome assembly and annotation of Danionella translucida.</title>
        <authorList>
            <person name="Kadobianskyi M."/>
            <person name="Schulze L."/>
            <person name="Schuelke M."/>
            <person name="Judkewitz B."/>
        </authorList>
    </citation>
    <scope>NUCLEOTIDE SEQUENCE [LARGE SCALE GENOMIC DNA]</scope>
    <source>
        <strain evidence="5 6">Bolton</strain>
    </source>
</reference>
<name>A0A553QE20_9TELE</name>
<feature type="repeat" description="RCC1" evidence="2">
    <location>
        <begin position="210"/>
        <end position="261"/>
    </location>
</feature>
<accession>A0A553QE20</accession>
<feature type="repeat" description="RCC1" evidence="2">
    <location>
        <begin position="55"/>
        <end position="106"/>
    </location>
</feature>
<dbReference type="EMBL" id="SRMA01026062">
    <property type="protein sequence ID" value="TRY88169.1"/>
    <property type="molecule type" value="Genomic_DNA"/>
</dbReference>
<evidence type="ECO:0000313" key="6">
    <source>
        <dbReference type="Proteomes" id="UP000316079"/>
    </source>
</evidence>
<gene>
    <name evidence="5" type="ORF">DNTS_026874</name>
</gene>
<comment type="caution">
    <text evidence="5">The sequence shown here is derived from an EMBL/GenBank/DDBJ whole genome shotgun (WGS) entry which is preliminary data.</text>
</comment>
<proteinExistence type="predicted"/>